<reference evidence="10 11" key="1">
    <citation type="submission" date="2024-06" db="EMBL/GenBank/DDBJ databases">
        <title>Sorghum-associated microbial communities from plants grown in Nebraska, USA.</title>
        <authorList>
            <person name="Schachtman D."/>
        </authorList>
    </citation>
    <scope>NUCLEOTIDE SEQUENCE [LARGE SCALE GENOMIC DNA]</scope>
    <source>
        <strain evidence="10 11">2709</strain>
    </source>
</reference>
<evidence type="ECO:0000313" key="10">
    <source>
        <dbReference type="EMBL" id="MET4578110.1"/>
    </source>
</evidence>
<feature type="transmembrane region" description="Helical" evidence="9">
    <location>
        <begin position="6"/>
        <end position="26"/>
    </location>
</feature>
<keyword evidence="6 9" id="KW-1133">Transmembrane helix</keyword>
<dbReference type="InterPro" id="IPR001851">
    <property type="entry name" value="ABC_transp_permease"/>
</dbReference>
<sequence length="290" mass="30115">MDTLLNLTVSGLVVGCVYALVAMGFASIYRATGVLNFAQGDLMLLVAYTAYSVASTAQGSFAMVLFASLTTGVVVGVMLEYLFIRPMAAEPLFSKVMVTIALAIMIRAAVVLFYGAEPLAVPPMLGTAILRVGTVALYPAQLAVLLMLAASVIATSLMFNRSRLGVEMRAAACDEGAALLAGISVRRVYAIAWALAGAYAALAGLACALLFNLDPTVSSLSLRAFPAAILGGLDSVLGGALGGLVIGILESYAGGYLGRGMKDVVGFVLIILVLMIKPYGLFGTRRIERV</sequence>
<keyword evidence="3" id="KW-1003">Cell membrane</keyword>
<dbReference type="Pfam" id="PF02653">
    <property type="entry name" value="BPD_transp_2"/>
    <property type="match status" value="1"/>
</dbReference>
<organism evidence="10 11">
    <name type="scientific">Ottowia thiooxydans</name>
    <dbReference type="NCBI Taxonomy" id="219182"/>
    <lineage>
        <taxon>Bacteria</taxon>
        <taxon>Pseudomonadati</taxon>
        <taxon>Pseudomonadota</taxon>
        <taxon>Betaproteobacteria</taxon>
        <taxon>Burkholderiales</taxon>
        <taxon>Comamonadaceae</taxon>
        <taxon>Ottowia</taxon>
    </lineage>
</organism>
<keyword evidence="5" id="KW-0029">Amino-acid transport</keyword>
<keyword evidence="2" id="KW-0813">Transport</keyword>
<keyword evidence="4 9" id="KW-0812">Transmembrane</keyword>
<accession>A0ABV2QAS7</accession>
<evidence type="ECO:0000256" key="6">
    <source>
        <dbReference type="ARBA" id="ARBA00022989"/>
    </source>
</evidence>
<comment type="caution">
    <text evidence="10">The sequence shown here is derived from an EMBL/GenBank/DDBJ whole genome shotgun (WGS) entry which is preliminary data.</text>
</comment>
<evidence type="ECO:0000256" key="2">
    <source>
        <dbReference type="ARBA" id="ARBA00022448"/>
    </source>
</evidence>
<evidence type="ECO:0000256" key="7">
    <source>
        <dbReference type="ARBA" id="ARBA00023136"/>
    </source>
</evidence>
<evidence type="ECO:0000256" key="4">
    <source>
        <dbReference type="ARBA" id="ARBA00022692"/>
    </source>
</evidence>
<name>A0ABV2QAS7_9BURK</name>
<dbReference type="PANTHER" id="PTHR11795:SF451">
    <property type="entry name" value="ABC TRANSPORTER PERMEASE PROTEIN"/>
    <property type="match status" value="1"/>
</dbReference>
<dbReference type="PANTHER" id="PTHR11795">
    <property type="entry name" value="BRANCHED-CHAIN AMINO ACID TRANSPORT SYSTEM PERMEASE PROTEIN LIVH"/>
    <property type="match status" value="1"/>
</dbReference>
<evidence type="ECO:0000256" key="1">
    <source>
        <dbReference type="ARBA" id="ARBA00004651"/>
    </source>
</evidence>
<comment type="similarity">
    <text evidence="8">Belongs to the binding-protein-dependent transport system permease family. LivHM subfamily.</text>
</comment>
<evidence type="ECO:0000256" key="3">
    <source>
        <dbReference type="ARBA" id="ARBA00022475"/>
    </source>
</evidence>
<feature type="transmembrane region" description="Helical" evidence="9">
    <location>
        <begin position="136"/>
        <end position="159"/>
    </location>
</feature>
<comment type="subcellular location">
    <subcellularLocation>
        <location evidence="1">Cell membrane</location>
        <topology evidence="1">Multi-pass membrane protein</topology>
    </subcellularLocation>
</comment>
<feature type="transmembrane region" description="Helical" evidence="9">
    <location>
        <begin position="225"/>
        <end position="252"/>
    </location>
</feature>
<evidence type="ECO:0000256" key="8">
    <source>
        <dbReference type="ARBA" id="ARBA00037998"/>
    </source>
</evidence>
<protein>
    <submittedName>
        <fullName evidence="10">Branched-chain amino acid transport system permease protein</fullName>
    </submittedName>
</protein>
<evidence type="ECO:0000256" key="9">
    <source>
        <dbReference type="SAM" id="Phobius"/>
    </source>
</evidence>
<proteinExistence type="inferred from homology"/>
<evidence type="ECO:0000256" key="5">
    <source>
        <dbReference type="ARBA" id="ARBA00022970"/>
    </source>
</evidence>
<feature type="transmembrane region" description="Helical" evidence="9">
    <location>
        <begin position="60"/>
        <end position="84"/>
    </location>
</feature>
<keyword evidence="11" id="KW-1185">Reference proteome</keyword>
<dbReference type="InterPro" id="IPR052157">
    <property type="entry name" value="BCAA_transport_permease"/>
</dbReference>
<gene>
    <name evidence="10" type="ORF">ABIE13_003226</name>
</gene>
<evidence type="ECO:0000313" key="11">
    <source>
        <dbReference type="Proteomes" id="UP001549320"/>
    </source>
</evidence>
<dbReference type="EMBL" id="JBEPSH010000006">
    <property type="protein sequence ID" value="MET4578110.1"/>
    <property type="molecule type" value="Genomic_DNA"/>
</dbReference>
<dbReference type="Proteomes" id="UP001549320">
    <property type="component" value="Unassembled WGS sequence"/>
</dbReference>
<feature type="transmembrane region" description="Helical" evidence="9">
    <location>
        <begin position="96"/>
        <end position="116"/>
    </location>
</feature>
<keyword evidence="7 9" id="KW-0472">Membrane</keyword>
<dbReference type="RefSeq" id="WP_354445080.1">
    <property type="nucleotide sequence ID" value="NZ_JBEPSH010000006.1"/>
</dbReference>
<feature type="transmembrane region" description="Helical" evidence="9">
    <location>
        <begin position="264"/>
        <end position="282"/>
    </location>
</feature>
<dbReference type="CDD" id="cd06582">
    <property type="entry name" value="TM_PBP1_LivH_like"/>
    <property type="match status" value="1"/>
</dbReference>
<feature type="transmembrane region" description="Helical" evidence="9">
    <location>
        <begin position="188"/>
        <end position="213"/>
    </location>
</feature>